<evidence type="ECO:0000256" key="7">
    <source>
        <dbReference type="ARBA" id="ARBA00023004"/>
    </source>
</evidence>
<dbReference type="GO" id="GO:0046872">
    <property type="term" value="F:metal ion binding"/>
    <property type="evidence" value="ECO:0007669"/>
    <property type="project" value="UniProtKB-KW"/>
</dbReference>
<evidence type="ECO:0000256" key="10">
    <source>
        <dbReference type="RuleBase" id="RU003682"/>
    </source>
</evidence>
<dbReference type="PANTHER" id="PTHR47991">
    <property type="entry name" value="OXOGLUTARATE/IRON-DEPENDENT DIOXYGENASE"/>
    <property type="match status" value="1"/>
</dbReference>
<keyword evidence="8" id="KW-0539">Nucleus</keyword>
<dbReference type="PRINTS" id="PR00682">
    <property type="entry name" value="IPNSYNTHASE"/>
</dbReference>
<dbReference type="PROSITE" id="PS51471">
    <property type="entry name" value="FE2OG_OXY"/>
    <property type="match status" value="1"/>
</dbReference>
<sequence length="384" mass="43807">MSPGIVVTFSEQMKLKGEDDIDRSENQYQKGVKLLVDNGIHSVPKKYILPPSERSGMNMEDANVAKQNLELPIIDFSDLIGPNRHQVLQALANACQRYGFFQVVNHGISEDVMNSMMDVSGRFFDLPFEERGKYMTADMRAAVRYGTSFSQTKDRVFCWRDFLKLLCHPLPDFLPHWPDSPVDFRKVVATYAEETKDLFLRLMEAIVESLGIVENNKEGKDNILQELENGSQLMAANFYPPCPQPDLTLGMPPHSDYGFLTLLLQDEVEGLQIQFQGKWFTVHPINNAFIVNVGDHLEIFSNGKYKSVLHRVLVNSSKPRRSVASLHSVCFNSTVRPSPKLIDEANPKRYVDTDFETFLAYVSTTETKRKSFLESRKFTSILHR</sequence>
<evidence type="ECO:0000256" key="8">
    <source>
        <dbReference type="ARBA" id="ARBA00023242"/>
    </source>
</evidence>
<dbReference type="GO" id="GO:0031418">
    <property type="term" value="F:L-ascorbic acid binding"/>
    <property type="evidence" value="ECO:0007669"/>
    <property type="project" value="UniProtKB-KW"/>
</dbReference>
<dbReference type="GO" id="GO:0005634">
    <property type="term" value="C:nucleus"/>
    <property type="evidence" value="ECO:0007669"/>
    <property type="project" value="UniProtKB-SubCell"/>
</dbReference>
<keyword evidence="5 10" id="KW-0479">Metal-binding</keyword>
<dbReference type="Pfam" id="PF14226">
    <property type="entry name" value="DIOX_N"/>
    <property type="match status" value="1"/>
</dbReference>
<comment type="similarity">
    <text evidence="3 10">Belongs to the iron/ascorbate-dependent oxidoreductase family.</text>
</comment>
<evidence type="ECO:0000256" key="2">
    <source>
        <dbReference type="ARBA" id="ARBA00004496"/>
    </source>
</evidence>
<keyword evidence="10" id="KW-0560">Oxidoreductase</keyword>
<reference evidence="13" key="1">
    <citation type="submission" date="2025-08" db="UniProtKB">
        <authorList>
            <consortium name="RefSeq"/>
        </authorList>
    </citation>
    <scope>IDENTIFICATION</scope>
    <source>
        <tissue evidence="13">Etiolated seedlings</tissue>
    </source>
</reference>
<dbReference type="eggNOG" id="KOG0143">
    <property type="taxonomic scope" value="Eukaryota"/>
</dbReference>
<evidence type="ECO:0000256" key="6">
    <source>
        <dbReference type="ARBA" id="ARBA00022896"/>
    </source>
</evidence>
<keyword evidence="12" id="KW-1185">Reference proteome</keyword>
<gene>
    <name evidence="13" type="primary">LOC101498064</name>
</gene>
<dbReference type="PaxDb" id="3827-XP_004516960.1"/>
<keyword evidence="6" id="KW-0847">Vitamin C</keyword>
<dbReference type="GO" id="GO:0016491">
    <property type="term" value="F:oxidoreductase activity"/>
    <property type="evidence" value="ECO:0007669"/>
    <property type="project" value="UniProtKB-KW"/>
</dbReference>
<dbReference type="SUPFAM" id="SSF51197">
    <property type="entry name" value="Clavaminate synthase-like"/>
    <property type="match status" value="1"/>
</dbReference>
<evidence type="ECO:0000313" key="13">
    <source>
        <dbReference type="RefSeq" id="XP_004516960.1"/>
    </source>
</evidence>
<dbReference type="Gene3D" id="2.60.120.330">
    <property type="entry name" value="B-lactam Antibiotic, Isopenicillin N Synthase, Chain"/>
    <property type="match status" value="1"/>
</dbReference>
<dbReference type="GO" id="GO:0005737">
    <property type="term" value="C:cytoplasm"/>
    <property type="evidence" value="ECO:0007669"/>
    <property type="project" value="UniProtKB-SubCell"/>
</dbReference>
<organism evidence="12 13">
    <name type="scientific">Cicer arietinum</name>
    <name type="common">Chickpea</name>
    <name type="synonym">Garbanzo</name>
    <dbReference type="NCBI Taxonomy" id="3827"/>
    <lineage>
        <taxon>Eukaryota</taxon>
        <taxon>Viridiplantae</taxon>
        <taxon>Streptophyta</taxon>
        <taxon>Embryophyta</taxon>
        <taxon>Tracheophyta</taxon>
        <taxon>Spermatophyta</taxon>
        <taxon>Magnoliopsida</taxon>
        <taxon>eudicotyledons</taxon>
        <taxon>Gunneridae</taxon>
        <taxon>Pentapetalae</taxon>
        <taxon>rosids</taxon>
        <taxon>fabids</taxon>
        <taxon>Fabales</taxon>
        <taxon>Fabaceae</taxon>
        <taxon>Papilionoideae</taxon>
        <taxon>50 kb inversion clade</taxon>
        <taxon>NPAAA clade</taxon>
        <taxon>Hologalegina</taxon>
        <taxon>IRL clade</taxon>
        <taxon>Cicereae</taxon>
        <taxon>Cicer</taxon>
    </lineage>
</organism>
<evidence type="ECO:0000256" key="3">
    <source>
        <dbReference type="ARBA" id="ARBA00008056"/>
    </source>
</evidence>
<evidence type="ECO:0000256" key="5">
    <source>
        <dbReference type="ARBA" id="ARBA00022723"/>
    </source>
</evidence>
<dbReference type="AlphaFoldDB" id="A0A1S2Z8I3"/>
<dbReference type="InterPro" id="IPR044861">
    <property type="entry name" value="IPNS-like_FE2OG_OXY"/>
</dbReference>
<proteinExistence type="inferred from homology"/>
<dbReference type="InterPro" id="IPR026992">
    <property type="entry name" value="DIOX_N"/>
</dbReference>
<evidence type="ECO:0000313" key="12">
    <source>
        <dbReference type="Proteomes" id="UP000087171"/>
    </source>
</evidence>
<dbReference type="InterPro" id="IPR050295">
    <property type="entry name" value="Plant_2OG-oxidoreductases"/>
</dbReference>
<dbReference type="Pfam" id="PF03171">
    <property type="entry name" value="2OG-FeII_Oxy"/>
    <property type="match status" value="1"/>
</dbReference>
<protein>
    <submittedName>
        <fullName evidence="13">Protein DMR6-LIKE OXYGENASE 1 isoform X1</fullName>
    </submittedName>
</protein>
<dbReference type="Proteomes" id="UP000087171">
    <property type="component" value="Unplaced"/>
</dbReference>
<dbReference type="InterPro" id="IPR005123">
    <property type="entry name" value="Oxoglu/Fe-dep_dioxygenase_dom"/>
</dbReference>
<evidence type="ECO:0000256" key="1">
    <source>
        <dbReference type="ARBA" id="ARBA00004123"/>
    </source>
</evidence>
<evidence type="ECO:0000259" key="11">
    <source>
        <dbReference type="PROSITE" id="PS51471"/>
    </source>
</evidence>
<dbReference type="FunFam" id="2.60.120.330:FF:000015">
    <property type="entry name" value="Protein DMR6-LIKE OXYGENASE 1"/>
    <property type="match status" value="1"/>
</dbReference>
<evidence type="ECO:0000256" key="9">
    <source>
        <dbReference type="ARBA" id="ARBA00059922"/>
    </source>
</evidence>
<dbReference type="KEGG" id="cam:101498064"/>
<dbReference type="OrthoDB" id="288590at2759"/>
<name>A0A1S2Z8I3_CICAR</name>
<accession>A0A1S2Z8I3</accession>
<keyword evidence="4" id="KW-0963">Cytoplasm</keyword>
<feature type="domain" description="Fe2OG dioxygenase" evidence="11">
    <location>
        <begin position="229"/>
        <end position="329"/>
    </location>
</feature>
<keyword evidence="7 10" id="KW-0408">Iron</keyword>
<dbReference type="GeneID" id="101498064"/>
<comment type="subcellular location">
    <subcellularLocation>
        <location evidence="2">Cytoplasm</location>
    </subcellularLocation>
    <subcellularLocation>
        <location evidence="1">Nucleus</location>
    </subcellularLocation>
</comment>
<comment type="function">
    <text evidence="9">Involved in the regulation of shoot development and salicylic acid (SA) homeostasis.</text>
</comment>
<evidence type="ECO:0000256" key="4">
    <source>
        <dbReference type="ARBA" id="ARBA00022490"/>
    </source>
</evidence>
<dbReference type="RefSeq" id="XP_004516960.1">
    <property type="nucleotide sequence ID" value="XM_004516903.3"/>
</dbReference>
<dbReference type="InterPro" id="IPR027443">
    <property type="entry name" value="IPNS-like_sf"/>
</dbReference>